<dbReference type="AlphaFoldDB" id="I3D4X8"/>
<sequence>MKWHFDDFIYGSIDGAVTTFAIVAGVVGAALPAGIILILGFANLFADGFSMAAANYQASKARNEFVQMKRRQEEWEIDNLAEQERDEIREIYREKGFKDELLEDVVRIITSRRKVWVDTMMKEELGLIENERNPMDSSVSTFVGFNIIGIIPLIPFMIFMMMGIDTNSEAFIYSTIFVLAAFFLVGMIKGKIVKKSMMYSGIITLIIGGIAAIVAYMVGYGLNFLVS</sequence>
<organism evidence="6 7">
    <name type="scientific">Candidatus Nitrosopumilus salarius BD31</name>
    <dbReference type="NCBI Taxonomy" id="859350"/>
    <lineage>
        <taxon>Archaea</taxon>
        <taxon>Nitrososphaerota</taxon>
        <taxon>Nitrososphaeria</taxon>
        <taxon>Nitrosopumilales</taxon>
        <taxon>Nitrosopumilaceae</taxon>
        <taxon>Nitrosopumilus</taxon>
    </lineage>
</organism>
<dbReference type="Pfam" id="PF01988">
    <property type="entry name" value="VIT1"/>
    <property type="match status" value="1"/>
</dbReference>
<keyword evidence="4 5" id="KW-0472">Membrane</keyword>
<evidence type="ECO:0000313" key="7">
    <source>
        <dbReference type="Proteomes" id="UP000003423"/>
    </source>
</evidence>
<dbReference type="OrthoDB" id="11824at2157"/>
<feature type="transmembrane region" description="Helical" evidence="5">
    <location>
        <begin position="200"/>
        <end position="222"/>
    </location>
</feature>
<evidence type="ECO:0000256" key="3">
    <source>
        <dbReference type="ARBA" id="ARBA00022989"/>
    </source>
</evidence>
<proteinExistence type="predicted"/>
<evidence type="ECO:0000256" key="5">
    <source>
        <dbReference type="SAM" id="Phobius"/>
    </source>
</evidence>
<dbReference type="GO" id="GO:0012505">
    <property type="term" value="C:endomembrane system"/>
    <property type="evidence" value="ECO:0007669"/>
    <property type="project" value="UniProtKB-SubCell"/>
</dbReference>
<evidence type="ECO:0000256" key="1">
    <source>
        <dbReference type="ARBA" id="ARBA00004127"/>
    </source>
</evidence>
<evidence type="ECO:0000256" key="2">
    <source>
        <dbReference type="ARBA" id="ARBA00022692"/>
    </source>
</evidence>
<keyword evidence="2 5" id="KW-0812">Transmembrane</keyword>
<comment type="caution">
    <text evidence="6">The sequence shown here is derived from an EMBL/GenBank/DDBJ whole genome shotgun (WGS) entry which is preliminary data.</text>
</comment>
<dbReference type="GO" id="GO:0030026">
    <property type="term" value="P:intracellular manganese ion homeostasis"/>
    <property type="evidence" value="ECO:0007669"/>
    <property type="project" value="InterPro"/>
</dbReference>
<protein>
    <submittedName>
        <fullName evidence="6">Integral membrane protein</fullName>
    </submittedName>
</protein>
<keyword evidence="7" id="KW-1185">Reference proteome</keyword>
<dbReference type="PATRIC" id="fig|859350.6.peg.271"/>
<dbReference type="EMBL" id="AEXL02000023">
    <property type="protein sequence ID" value="EIJ66771.1"/>
    <property type="molecule type" value="Genomic_DNA"/>
</dbReference>
<evidence type="ECO:0000256" key="4">
    <source>
        <dbReference type="ARBA" id="ARBA00023136"/>
    </source>
</evidence>
<reference evidence="6 7" key="1">
    <citation type="journal article" date="2012" name="J. Bacteriol.">
        <title>Genome sequence of "Candidatus Nitrosopumilus salaria" BD31, an ammonia-oxidizing archaeon from the San Francisco Bay estuary.</title>
        <authorList>
            <person name="Mosier A.C."/>
            <person name="Allen E.E."/>
            <person name="Kim M."/>
            <person name="Ferriera S."/>
            <person name="Francis C.A."/>
        </authorList>
    </citation>
    <scope>NUCLEOTIDE SEQUENCE [LARGE SCALE GENOMIC DNA]</scope>
    <source>
        <strain evidence="6 7">BD31</strain>
    </source>
</reference>
<gene>
    <name evidence="6" type="ORF">BD31_I0321</name>
</gene>
<feature type="transmembrane region" description="Helical" evidence="5">
    <location>
        <begin position="170"/>
        <end position="188"/>
    </location>
</feature>
<feature type="transmembrane region" description="Helical" evidence="5">
    <location>
        <begin position="20"/>
        <end position="46"/>
    </location>
</feature>
<dbReference type="RefSeq" id="WP_008297118.1">
    <property type="nucleotide sequence ID" value="NZ_AEXL02000023.1"/>
</dbReference>
<name>I3D4X8_9ARCH</name>
<feature type="transmembrane region" description="Helical" evidence="5">
    <location>
        <begin position="142"/>
        <end position="164"/>
    </location>
</feature>
<comment type="subcellular location">
    <subcellularLocation>
        <location evidence="1">Endomembrane system</location>
        <topology evidence="1">Multi-pass membrane protein</topology>
    </subcellularLocation>
</comment>
<keyword evidence="3 5" id="KW-1133">Transmembrane helix</keyword>
<dbReference type="GO" id="GO:0005384">
    <property type="term" value="F:manganese ion transmembrane transporter activity"/>
    <property type="evidence" value="ECO:0007669"/>
    <property type="project" value="InterPro"/>
</dbReference>
<dbReference type="Proteomes" id="UP000003423">
    <property type="component" value="Unassembled WGS sequence"/>
</dbReference>
<dbReference type="PANTHER" id="PTHR31851">
    <property type="entry name" value="FE(2+)/MN(2+) TRANSPORTER PCL1"/>
    <property type="match status" value="1"/>
</dbReference>
<accession>I3D4X8</accession>
<dbReference type="InterPro" id="IPR008217">
    <property type="entry name" value="Ccc1_fam"/>
</dbReference>
<evidence type="ECO:0000313" key="6">
    <source>
        <dbReference type="EMBL" id="EIJ66771.1"/>
    </source>
</evidence>